<evidence type="ECO:0000256" key="3">
    <source>
        <dbReference type="ARBA" id="ARBA00023136"/>
    </source>
</evidence>
<sequence>MEKKRILFLTLFICTFFVQIGFSQQQRIEQLRLKLESIVVDTPGLNEKVNLNVNNVLLPDFLRAIASTNEVNLSINPDLNTINVSNNFSNVSVVDVLLFLSKEYDLDIIFTGNILSIRKLEKEKIPYEKREIPIEFDAVNELLSVDIQNDSLYTVFKEITNKTGKNLVFAPGLENYKLTSYIQRMPIESAFDKIAFANNLTVTKSRDNYYLFEGGTPLITSNNQGNANGQQAPRRNRRSNFYLKITDTINKKVDVDFENIQISNIIYDLGQQFKLDVFTSTPLDAAGVATVKAKDISLDLLLDKLLENTEFAFKKDREIYYFGKLDQVSLRNTVTIPLMYRSIEIMTGQSSTSSQMTGNTRYSNSNYFGGNNGGNSGFNNNNFNNNTSNPNRQNINTSSSGFQNHNSKAEALVSILPEEVKKNLDIQTDVELNSFIVSGPSQYIEKFRAFIKYIDKPVPNINIEVMFIEVNRSATVETGINWGIGENAVATQGSLFPETDFTLGAQTINKIINSNQFGSLNLGNVVPGFFMNVKAMESNGDIKVRSTPKISALNGHVANFSAGETTYYAVTERNIYGSQNPQTSEITNYFPLEAQTAINIKPIVSGDGNITMEINVVQSSFNGKKVDENAPPGVNSREFTSVVRVGDQDLIVLGGLEEVIKNDSGSGVPFLARIPVIKWLFSKRKREDTKKKLVVFIKPTIIF</sequence>
<keyword evidence="3" id="KW-0472">Membrane</keyword>
<dbReference type="EMBL" id="CP017478">
    <property type="protein sequence ID" value="AOW20764.1"/>
    <property type="molecule type" value="Genomic_DNA"/>
</dbReference>
<dbReference type="STRING" id="1850246.LPB138_08780"/>
<dbReference type="RefSeq" id="WP_070236928.1">
    <property type="nucleotide sequence ID" value="NZ_CP017478.1"/>
</dbReference>
<dbReference type="Proteomes" id="UP000176050">
    <property type="component" value="Chromosome"/>
</dbReference>
<evidence type="ECO:0000256" key="1">
    <source>
        <dbReference type="ARBA" id="ARBA00004370"/>
    </source>
</evidence>
<comment type="similarity">
    <text evidence="4">Belongs to the bacterial secretin family.</text>
</comment>
<keyword evidence="10" id="KW-1185">Reference proteome</keyword>
<accession>A0A1D8P864</accession>
<gene>
    <name evidence="9" type="ORF">LPB138_08780</name>
</gene>
<dbReference type="PANTHER" id="PTHR30332:SF24">
    <property type="entry name" value="SECRETIN GSPD-RELATED"/>
    <property type="match status" value="1"/>
</dbReference>
<dbReference type="InterPro" id="IPR005644">
    <property type="entry name" value="NolW-like"/>
</dbReference>
<proteinExistence type="inferred from homology"/>
<evidence type="ECO:0000313" key="9">
    <source>
        <dbReference type="EMBL" id="AOW20764.1"/>
    </source>
</evidence>
<dbReference type="PANTHER" id="PTHR30332">
    <property type="entry name" value="PROBABLE GENERAL SECRETION PATHWAY PROTEIN D"/>
    <property type="match status" value="1"/>
</dbReference>
<comment type="subcellular location">
    <subcellularLocation>
        <location evidence="5">Cell outer membrane</location>
    </subcellularLocation>
    <subcellularLocation>
        <location evidence="1">Membrane</location>
    </subcellularLocation>
</comment>
<evidence type="ECO:0000256" key="2">
    <source>
        <dbReference type="ARBA" id="ARBA00022729"/>
    </source>
</evidence>
<dbReference type="GO" id="GO:0009279">
    <property type="term" value="C:cell outer membrane"/>
    <property type="evidence" value="ECO:0007669"/>
    <property type="project" value="UniProtKB-SubCell"/>
</dbReference>
<dbReference type="Gene3D" id="3.55.50.30">
    <property type="match status" value="1"/>
</dbReference>
<keyword evidence="5" id="KW-0813">Transport</keyword>
<evidence type="ECO:0000259" key="8">
    <source>
        <dbReference type="Pfam" id="PF03958"/>
    </source>
</evidence>
<dbReference type="InterPro" id="IPR050810">
    <property type="entry name" value="Bact_Secretion_Sys_Channel"/>
</dbReference>
<feature type="domain" description="Type II/III secretion system secretin-like" evidence="7">
    <location>
        <begin position="535"/>
        <end position="702"/>
    </location>
</feature>
<dbReference type="Pfam" id="PF03958">
    <property type="entry name" value="Secretin_N"/>
    <property type="match status" value="1"/>
</dbReference>
<dbReference type="InterPro" id="IPR038591">
    <property type="entry name" value="NolW-like_sf"/>
</dbReference>
<evidence type="ECO:0000313" key="10">
    <source>
        <dbReference type="Proteomes" id="UP000176050"/>
    </source>
</evidence>
<dbReference type="Pfam" id="PF00263">
    <property type="entry name" value="Secretin"/>
    <property type="match status" value="1"/>
</dbReference>
<dbReference type="Gene3D" id="3.30.1370.120">
    <property type="match status" value="1"/>
</dbReference>
<evidence type="ECO:0000256" key="6">
    <source>
        <dbReference type="SAM" id="MobiDB-lite"/>
    </source>
</evidence>
<dbReference type="GO" id="GO:0015627">
    <property type="term" value="C:type II protein secretion system complex"/>
    <property type="evidence" value="ECO:0007669"/>
    <property type="project" value="TreeGrafter"/>
</dbReference>
<dbReference type="GO" id="GO:0009306">
    <property type="term" value="P:protein secretion"/>
    <property type="evidence" value="ECO:0007669"/>
    <property type="project" value="InterPro"/>
</dbReference>
<feature type="compositionally biased region" description="Low complexity" evidence="6">
    <location>
        <begin position="377"/>
        <end position="396"/>
    </location>
</feature>
<protein>
    <submittedName>
        <fullName evidence="9">General secretion pathway protein GspD</fullName>
    </submittedName>
</protein>
<reference evidence="9 10" key="1">
    <citation type="submission" date="2016-10" db="EMBL/GenBank/DDBJ databases">
        <title>Lutibacter sp. LPB0138, isolated from marine gastropod.</title>
        <authorList>
            <person name="Kim E."/>
            <person name="Yi H."/>
        </authorList>
    </citation>
    <scope>NUCLEOTIDE SEQUENCE [LARGE SCALE GENOMIC DNA]</scope>
    <source>
        <strain evidence="9 10">LPB0138</strain>
    </source>
</reference>
<dbReference type="AlphaFoldDB" id="A0A1D8P864"/>
<evidence type="ECO:0000256" key="5">
    <source>
        <dbReference type="RuleBase" id="RU004004"/>
    </source>
</evidence>
<keyword evidence="2" id="KW-0732">Signal</keyword>
<dbReference type="OrthoDB" id="9816579at2"/>
<feature type="domain" description="NolW-like" evidence="8">
    <location>
        <begin position="405"/>
        <end position="459"/>
    </location>
</feature>
<dbReference type="InterPro" id="IPR001775">
    <property type="entry name" value="GspD/PilQ"/>
</dbReference>
<organism evidence="9 10">
    <name type="scientific">Urechidicola croceus</name>
    <dbReference type="NCBI Taxonomy" id="1850246"/>
    <lineage>
        <taxon>Bacteria</taxon>
        <taxon>Pseudomonadati</taxon>
        <taxon>Bacteroidota</taxon>
        <taxon>Flavobacteriia</taxon>
        <taxon>Flavobacteriales</taxon>
        <taxon>Flavobacteriaceae</taxon>
        <taxon>Urechidicola</taxon>
    </lineage>
</organism>
<name>A0A1D8P864_9FLAO</name>
<evidence type="ECO:0000259" key="7">
    <source>
        <dbReference type="Pfam" id="PF00263"/>
    </source>
</evidence>
<dbReference type="InterPro" id="IPR004846">
    <property type="entry name" value="T2SS/T3SS_dom"/>
</dbReference>
<evidence type="ECO:0000256" key="4">
    <source>
        <dbReference type="RuleBase" id="RU004003"/>
    </source>
</evidence>
<feature type="region of interest" description="Disordered" evidence="6">
    <location>
        <begin position="373"/>
        <end position="403"/>
    </location>
</feature>
<dbReference type="PRINTS" id="PR00811">
    <property type="entry name" value="BCTERIALGSPD"/>
</dbReference>
<dbReference type="KEGG" id="lul:LPB138_08780"/>